<dbReference type="InterPro" id="IPR001360">
    <property type="entry name" value="Glyco_hydro_1"/>
</dbReference>
<proteinExistence type="inferred from homology"/>
<dbReference type="PRINTS" id="PR00131">
    <property type="entry name" value="GLHYDRLASE1"/>
</dbReference>
<keyword evidence="8" id="KW-1185">Reference proteome</keyword>
<accession>A0A6A6UKF9</accession>
<dbReference type="GO" id="GO:0005975">
    <property type="term" value="P:carbohydrate metabolic process"/>
    <property type="evidence" value="ECO:0007669"/>
    <property type="project" value="InterPro"/>
</dbReference>
<feature type="region of interest" description="Disordered" evidence="5">
    <location>
        <begin position="21"/>
        <end position="41"/>
    </location>
</feature>
<reference evidence="7" key="1">
    <citation type="journal article" date="2020" name="Stud. Mycol.">
        <title>101 Dothideomycetes genomes: a test case for predicting lifestyles and emergence of pathogens.</title>
        <authorList>
            <person name="Haridas S."/>
            <person name="Albert R."/>
            <person name="Binder M."/>
            <person name="Bloem J."/>
            <person name="Labutti K."/>
            <person name="Salamov A."/>
            <person name="Andreopoulos B."/>
            <person name="Baker S."/>
            <person name="Barry K."/>
            <person name="Bills G."/>
            <person name="Bluhm B."/>
            <person name="Cannon C."/>
            <person name="Castanera R."/>
            <person name="Culley D."/>
            <person name="Daum C."/>
            <person name="Ezra D."/>
            <person name="Gonzalez J."/>
            <person name="Henrissat B."/>
            <person name="Kuo A."/>
            <person name="Liang C."/>
            <person name="Lipzen A."/>
            <person name="Lutzoni F."/>
            <person name="Magnuson J."/>
            <person name="Mondo S."/>
            <person name="Nolan M."/>
            <person name="Ohm R."/>
            <person name="Pangilinan J."/>
            <person name="Park H.-J."/>
            <person name="Ramirez L."/>
            <person name="Alfaro M."/>
            <person name="Sun H."/>
            <person name="Tritt A."/>
            <person name="Yoshinaga Y."/>
            <person name="Zwiers L.-H."/>
            <person name="Turgeon B."/>
            <person name="Goodwin S."/>
            <person name="Spatafora J."/>
            <person name="Crous P."/>
            <person name="Grigoriev I."/>
        </authorList>
    </citation>
    <scope>NUCLEOTIDE SEQUENCE</scope>
    <source>
        <strain evidence="7">CBS 115976</strain>
    </source>
</reference>
<evidence type="ECO:0000313" key="8">
    <source>
        <dbReference type="Proteomes" id="UP000799302"/>
    </source>
</evidence>
<evidence type="ECO:0000256" key="1">
    <source>
        <dbReference type="ARBA" id="ARBA00010838"/>
    </source>
</evidence>
<evidence type="ECO:0000256" key="3">
    <source>
        <dbReference type="ARBA" id="ARBA00023295"/>
    </source>
</evidence>
<feature type="chain" id="PRO_5025620592" evidence="6">
    <location>
        <begin position="18"/>
        <end position="607"/>
    </location>
</feature>
<keyword evidence="6" id="KW-0732">Signal</keyword>
<dbReference type="GO" id="GO:0008422">
    <property type="term" value="F:beta-glucosidase activity"/>
    <property type="evidence" value="ECO:0007669"/>
    <property type="project" value="TreeGrafter"/>
</dbReference>
<dbReference type="Pfam" id="PF00232">
    <property type="entry name" value="Glyco_hydro_1"/>
    <property type="match status" value="1"/>
</dbReference>
<evidence type="ECO:0000256" key="4">
    <source>
        <dbReference type="RuleBase" id="RU003690"/>
    </source>
</evidence>
<evidence type="ECO:0000256" key="2">
    <source>
        <dbReference type="ARBA" id="ARBA00022801"/>
    </source>
</evidence>
<name>A0A6A6UKF9_9PEZI</name>
<evidence type="ECO:0000256" key="6">
    <source>
        <dbReference type="SAM" id="SignalP"/>
    </source>
</evidence>
<evidence type="ECO:0000256" key="5">
    <source>
        <dbReference type="SAM" id="MobiDB-lite"/>
    </source>
</evidence>
<keyword evidence="3" id="KW-0326">Glycosidase</keyword>
<dbReference type="PANTHER" id="PTHR10353">
    <property type="entry name" value="GLYCOSYL HYDROLASE"/>
    <property type="match status" value="1"/>
</dbReference>
<dbReference type="PROSITE" id="PS00653">
    <property type="entry name" value="GLYCOSYL_HYDROL_F1_2"/>
    <property type="match status" value="1"/>
</dbReference>
<protein>
    <submittedName>
        <fullName evidence="7">Glycoside hydrolase</fullName>
    </submittedName>
</protein>
<dbReference type="InterPro" id="IPR033132">
    <property type="entry name" value="GH_1_N_CS"/>
</dbReference>
<dbReference type="PANTHER" id="PTHR10353:SF36">
    <property type="entry name" value="LP05116P"/>
    <property type="match status" value="1"/>
</dbReference>
<dbReference type="OrthoDB" id="65569at2759"/>
<keyword evidence="2 7" id="KW-0378">Hydrolase</keyword>
<dbReference type="AlphaFoldDB" id="A0A6A6UKF9"/>
<evidence type="ECO:0000313" key="7">
    <source>
        <dbReference type="EMBL" id="KAF2672260.1"/>
    </source>
</evidence>
<dbReference type="Gene3D" id="3.20.20.80">
    <property type="entry name" value="Glycosidases"/>
    <property type="match status" value="1"/>
</dbReference>
<dbReference type="Proteomes" id="UP000799302">
    <property type="component" value="Unassembled WGS sequence"/>
</dbReference>
<dbReference type="SUPFAM" id="SSF51445">
    <property type="entry name" value="(Trans)glycosidases"/>
    <property type="match status" value="1"/>
</dbReference>
<dbReference type="EMBL" id="MU004232">
    <property type="protein sequence ID" value="KAF2672260.1"/>
    <property type="molecule type" value="Genomic_DNA"/>
</dbReference>
<dbReference type="InterPro" id="IPR017853">
    <property type="entry name" value="GH"/>
</dbReference>
<organism evidence="7 8">
    <name type="scientific">Microthyrium microscopicum</name>
    <dbReference type="NCBI Taxonomy" id="703497"/>
    <lineage>
        <taxon>Eukaryota</taxon>
        <taxon>Fungi</taxon>
        <taxon>Dikarya</taxon>
        <taxon>Ascomycota</taxon>
        <taxon>Pezizomycotina</taxon>
        <taxon>Dothideomycetes</taxon>
        <taxon>Dothideomycetes incertae sedis</taxon>
        <taxon>Microthyriales</taxon>
        <taxon>Microthyriaceae</taxon>
        <taxon>Microthyrium</taxon>
    </lineage>
</organism>
<gene>
    <name evidence="7" type="ORF">BT63DRAFT_369729</name>
</gene>
<feature type="signal peptide" evidence="6">
    <location>
        <begin position="1"/>
        <end position="17"/>
    </location>
</feature>
<comment type="similarity">
    <text evidence="1 4">Belongs to the glycosyl hydrolase 1 family.</text>
</comment>
<sequence>MVSHTLVWNIIFTIVSSQSTTSPATISSSNGSSPTKTIQPVSTTSNATLLTTSLSLSLDRKDIFFTPIPLYHRANMPTELWNIMVGPVEVASVNTTVSPTPVPSTELKPPPPLYYPPFPTGEQLPLVSANNSWRFPSSFWWGVASAAYQVEGAVKDEGRGPSVWDVLTHRVTGYTVANQTGDIADNHYYLYKQDIARIAAIGVKAYSFSISWSRVLPFGSGTVNEQALAHYEDMIDTCIQYGVEPVVTLYHWDTPLILQNLYGGWLSEEIVPDFVEYARIVFERFGSKVNKWVTVNEPLVFCNQYPLPDGYFAPTTIPKAQQPYFCGQSVILAHSQAYRLGKQILPANATISFKTNGGYKIPLTNSSADAQAVQRAWDFNEGWFADPIFLTGDYPTSLQQYVSTFLRSFTGEEKQQINGSCDIFMHDAYTAQFYFAPDAGTDACLANTSNTLYPSCANSSYSYALSDNSWNVGPAADPGAPWLHLTTDWVPAFLHYIQDTWKPRGGIAVSEFGFAEPFEGSKKLLADIRSDLYRTAYYRTYMQAILIAISEGVNVVGSLAWSFVDNLEWSSGYTVKFGMQYVNFTTQERFYKASFFEHVNAFKVYGS</sequence>